<dbReference type="AlphaFoldDB" id="A0A364Y5A3"/>
<protein>
    <submittedName>
        <fullName evidence="1">Uncharacterized protein</fullName>
    </submittedName>
</protein>
<accession>A0A364Y5A3</accession>
<keyword evidence="2" id="KW-1185">Reference proteome</keyword>
<comment type="caution">
    <text evidence="1">The sequence shown here is derived from an EMBL/GenBank/DDBJ whole genome shotgun (WGS) entry which is preliminary data.</text>
</comment>
<dbReference type="Proteomes" id="UP000251889">
    <property type="component" value="Unassembled WGS sequence"/>
</dbReference>
<dbReference type="EMBL" id="QMFY01000002">
    <property type="protein sequence ID" value="RAW02176.1"/>
    <property type="molecule type" value="Genomic_DNA"/>
</dbReference>
<gene>
    <name evidence="1" type="ORF">DQQ10_06440</name>
</gene>
<proteinExistence type="predicted"/>
<sequence>MSCACSQTSTTEDEKLVIDPSISVGICFLPDRDLRLGDKLRTVLSKRKSDVNFYVVEEFPYISAHDDPKGDRVYRSFFQLQGRRVDEELNFTDSILVSYSAAYVTKNKTKVLRKLACDLPSMPSVFSRDTSISFQHKNYGNEVVFEQHGETTRVTIVYFLNTD</sequence>
<name>A0A364Y5A3_9BACT</name>
<evidence type="ECO:0000313" key="2">
    <source>
        <dbReference type="Proteomes" id="UP000251889"/>
    </source>
</evidence>
<evidence type="ECO:0000313" key="1">
    <source>
        <dbReference type="EMBL" id="RAW02176.1"/>
    </source>
</evidence>
<reference evidence="1 2" key="1">
    <citation type="submission" date="2018-06" db="EMBL/GenBank/DDBJ databases">
        <title>Chryseolinea flavus sp. nov., a member of the phylum Bacteroidetes isolated from soil.</title>
        <authorList>
            <person name="Li Y."/>
            <person name="Wang J."/>
        </authorList>
    </citation>
    <scope>NUCLEOTIDE SEQUENCE [LARGE SCALE GENOMIC DNA]</scope>
    <source>
        <strain evidence="1 2">SDU1-6</strain>
    </source>
</reference>
<organism evidence="1 2">
    <name type="scientific">Pseudochryseolinea flava</name>
    <dbReference type="NCBI Taxonomy" id="2059302"/>
    <lineage>
        <taxon>Bacteria</taxon>
        <taxon>Pseudomonadati</taxon>
        <taxon>Bacteroidota</taxon>
        <taxon>Cytophagia</taxon>
        <taxon>Cytophagales</taxon>
        <taxon>Fulvivirgaceae</taxon>
        <taxon>Pseudochryseolinea</taxon>
    </lineage>
</organism>